<dbReference type="SUPFAM" id="SSF53335">
    <property type="entry name" value="S-adenosyl-L-methionine-dependent methyltransferases"/>
    <property type="match status" value="1"/>
</dbReference>
<dbReference type="CDD" id="cd02440">
    <property type="entry name" value="AdoMet_MTases"/>
    <property type="match status" value="1"/>
</dbReference>
<keyword evidence="2" id="KW-0808">Transferase</keyword>
<keyword evidence="1" id="KW-0489">Methyltransferase</keyword>
<dbReference type="GO" id="GO:0008757">
    <property type="term" value="F:S-adenosylmethionine-dependent methyltransferase activity"/>
    <property type="evidence" value="ECO:0007669"/>
    <property type="project" value="InterPro"/>
</dbReference>
<dbReference type="GO" id="GO:0005737">
    <property type="term" value="C:cytoplasm"/>
    <property type="evidence" value="ECO:0007669"/>
    <property type="project" value="TreeGrafter"/>
</dbReference>
<sequence>MVKKYKKSNVIINIKPSDKQCKPVKEVFPDTIDKSDNMLSINYELLESKYVHDVYETMAEHFSHTRSIPWPKVKNFLASFSPGSIILDVGCGNGRYLECTKNLNIFLIGVDRCKSLIEIAKTKNSSSALFIDDCTQLNIRSHIFDGIICIAVIHHLSNSERRIQAVSELIRCAKKSGGKILIYVWSWNQVADTVGVRAVTSKDSLVPWHLQKKYSKLGNEKNNDYVRNVIIDQDNKEITHKSLTTPYKTYNSSNNKKHIIHVHPERYLIPLQRYYHFFEEYEIIDICNHGINLYHSQTEDKSIISIKQIYFDSNNWAIELEKI</sequence>
<dbReference type="STRING" id="441375.B6AHK7"/>
<dbReference type="GO" id="GO:0106335">
    <property type="term" value="F:tRNA (5-carboxymethyluridine(34)-5-O)-methyltransferase activity"/>
    <property type="evidence" value="ECO:0007669"/>
    <property type="project" value="TreeGrafter"/>
</dbReference>
<feature type="domain" description="Methyltransferase type 11" evidence="3">
    <location>
        <begin position="87"/>
        <end position="177"/>
    </location>
</feature>
<dbReference type="eggNOG" id="KOG1331">
    <property type="taxonomic scope" value="Eukaryota"/>
</dbReference>
<dbReference type="GO" id="GO:0030488">
    <property type="term" value="P:tRNA methylation"/>
    <property type="evidence" value="ECO:0007669"/>
    <property type="project" value="TreeGrafter"/>
</dbReference>
<evidence type="ECO:0000313" key="4">
    <source>
        <dbReference type="EMBL" id="EEA07702.1"/>
    </source>
</evidence>
<dbReference type="OrthoDB" id="271595at2759"/>
<organism evidence="4 5">
    <name type="scientific">Cryptosporidium muris (strain RN66)</name>
    <dbReference type="NCBI Taxonomy" id="441375"/>
    <lineage>
        <taxon>Eukaryota</taxon>
        <taxon>Sar</taxon>
        <taxon>Alveolata</taxon>
        <taxon>Apicomplexa</taxon>
        <taxon>Conoidasida</taxon>
        <taxon>Coccidia</taxon>
        <taxon>Eucoccidiorida</taxon>
        <taxon>Eimeriorina</taxon>
        <taxon>Cryptosporidiidae</taxon>
        <taxon>Cryptosporidium</taxon>
    </lineage>
</organism>
<dbReference type="GO" id="GO:0005634">
    <property type="term" value="C:nucleus"/>
    <property type="evidence" value="ECO:0007669"/>
    <property type="project" value="TreeGrafter"/>
</dbReference>
<dbReference type="RefSeq" id="XP_002142051.1">
    <property type="nucleotide sequence ID" value="XM_002142015.1"/>
</dbReference>
<protein>
    <recommendedName>
        <fullName evidence="3">Methyltransferase type 11 domain-containing protein</fullName>
    </recommendedName>
</protein>
<evidence type="ECO:0000259" key="3">
    <source>
        <dbReference type="Pfam" id="PF08241"/>
    </source>
</evidence>
<dbReference type="OMA" id="RILICAW"/>
<proteinExistence type="predicted"/>
<dbReference type="VEuPathDB" id="CryptoDB:CMU_006250"/>
<reference evidence="4" key="1">
    <citation type="submission" date="2008-06" db="EMBL/GenBank/DDBJ databases">
        <authorList>
            <person name="Lorenzi H."/>
            <person name="Inman J."/>
            <person name="Miller J."/>
            <person name="Schobel S."/>
            <person name="Amedeo P."/>
            <person name="Caler E.V."/>
            <person name="da Silva J."/>
        </authorList>
    </citation>
    <scope>NUCLEOTIDE SEQUENCE [LARGE SCALE GENOMIC DNA]</scope>
    <source>
        <strain evidence="4">RN66</strain>
    </source>
</reference>
<dbReference type="EMBL" id="DS989734">
    <property type="protein sequence ID" value="EEA07702.1"/>
    <property type="molecule type" value="Genomic_DNA"/>
</dbReference>
<dbReference type="Gene3D" id="3.40.50.150">
    <property type="entry name" value="Vaccinia Virus protein VP39"/>
    <property type="match status" value="1"/>
</dbReference>
<evidence type="ECO:0000256" key="1">
    <source>
        <dbReference type="ARBA" id="ARBA00022603"/>
    </source>
</evidence>
<evidence type="ECO:0000313" key="5">
    <source>
        <dbReference type="Proteomes" id="UP000001460"/>
    </source>
</evidence>
<dbReference type="Proteomes" id="UP000001460">
    <property type="component" value="Unassembled WGS sequence"/>
</dbReference>
<gene>
    <name evidence="4" type="ORF">CMU_006250</name>
</gene>
<dbReference type="PANTHER" id="PTHR13069">
    <property type="entry name" value="ALKYLATED DNA REPAIR PROTEIN ALKB HOMOLOG 8"/>
    <property type="match status" value="1"/>
</dbReference>
<dbReference type="GO" id="GO:0000049">
    <property type="term" value="F:tRNA binding"/>
    <property type="evidence" value="ECO:0007669"/>
    <property type="project" value="TreeGrafter"/>
</dbReference>
<accession>B6AHK7</accession>
<evidence type="ECO:0000256" key="2">
    <source>
        <dbReference type="ARBA" id="ARBA00022679"/>
    </source>
</evidence>
<dbReference type="AlphaFoldDB" id="B6AHK7"/>
<dbReference type="InterPro" id="IPR051422">
    <property type="entry name" value="AlkB_tRNA_MeTrf/Diox"/>
</dbReference>
<dbReference type="PANTHER" id="PTHR13069:SF21">
    <property type="entry name" value="ALKYLATED DNA REPAIR PROTEIN ALKB HOMOLOG 8"/>
    <property type="match status" value="1"/>
</dbReference>
<keyword evidence="5" id="KW-1185">Reference proteome</keyword>
<name>B6AHK7_CRYMR</name>
<dbReference type="Pfam" id="PF08241">
    <property type="entry name" value="Methyltransf_11"/>
    <property type="match status" value="1"/>
</dbReference>
<dbReference type="InterPro" id="IPR013216">
    <property type="entry name" value="Methyltransf_11"/>
</dbReference>
<dbReference type="GeneID" id="6997117"/>
<dbReference type="InterPro" id="IPR029063">
    <property type="entry name" value="SAM-dependent_MTases_sf"/>
</dbReference>
<dbReference type="GO" id="GO:0002098">
    <property type="term" value="P:tRNA wobble uridine modification"/>
    <property type="evidence" value="ECO:0007669"/>
    <property type="project" value="TreeGrafter"/>
</dbReference>